<dbReference type="Proteomes" id="UP001222325">
    <property type="component" value="Unassembled WGS sequence"/>
</dbReference>
<dbReference type="Pfam" id="PF18758">
    <property type="entry name" value="KDZ"/>
    <property type="match status" value="1"/>
</dbReference>
<comment type="caution">
    <text evidence="3">The sequence shown here is derived from an EMBL/GenBank/DDBJ whole genome shotgun (WGS) entry which is preliminary data.</text>
</comment>
<feature type="compositionally biased region" description="Acidic residues" evidence="1">
    <location>
        <begin position="813"/>
        <end position="822"/>
    </location>
</feature>
<feature type="compositionally biased region" description="Acidic residues" evidence="1">
    <location>
        <begin position="980"/>
        <end position="1015"/>
    </location>
</feature>
<feature type="region of interest" description="Disordered" evidence="1">
    <location>
        <begin position="783"/>
        <end position="826"/>
    </location>
</feature>
<dbReference type="CDD" id="cd19757">
    <property type="entry name" value="Bbox1"/>
    <property type="match status" value="1"/>
</dbReference>
<gene>
    <name evidence="3" type="ORF">B0H15DRAFT_793361</name>
</gene>
<evidence type="ECO:0000256" key="1">
    <source>
        <dbReference type="SAM" id="MobiDB-lite"/>
    </source>
</evidence>
<dbReference type="PANTHER" id="PTHR33104:SF2">
    <property type="entry name" value="CXC3 LIKE CYSTEINE CLUSTER DOMAIN-CONTAINING PROTEIN"/>
    <property type="match status" value="1"/>
</dbReference>
<feature type="domain" description="CxC2-like cysteine cluster KDZ transposase-associated" evidence="2">
    <location>
        <begin position="78"/>
        <end position="187"/>
    </location>
</feature>
<organism evidence="3 4">
    <name type="scientific">Mycena belliarum</name>
    <dbReference type="NCBI Taxonomy" id="1033014"/>
    <lineage>
        <taxon>Eukaryota</taxon>
        <taxon>Fungi</taxon>
        <taxon>Dikarya</taxon>
        <taxon>Basidiomycota</taxon>
        <taxon>Agaricomycotina</taxon>
        <taxon>Agaricomycetes</taxon>
        <taxon>Agaricomycetidae</taxon>
        <taxon>Agaricales</taxon>
        <taxon>Marasmiineae</taxon>
        <taxon>Mycenaceae</taxon>
        <taxon>Mycena</taxon>
    </lineage>
</organism>
<sequence>MLHLRDTYLGILLWRAGRGNSGETCPQCNDDTKMASYRCRECGGGVLLCRECCLDKHADAPLHILDEWSGVYFFKRTLRELGQRIQMGHPPYESCDMPRRGHQDFVVIHRNGIHTVDVDFCGCDRHGRADDPHIQLLKAGWYPATDDRPQTCATFEVLDHFQLHALQAKTSAYDFYAVLERLTDGTGVKPPDRYQVFLRMAREFRHLLMLLRAGRPYDPAGVWGTGPGELAVLCPVCPRPGVNLPEGWENAPEEDQCLYIIFLAMDACFRLKRRMISSELRDPGLGTGWAYMLETTPYRRYLLTVTDQKEMSTCSGLAALDHANTKFSKGYSTTGVGMGVCARHEFVQPNGVGDLQKGERYANMDYIFASILRHLHPLLRKIISYDIVCQWWKDLVERLKKLPPMVRISIVLDLFRFVIPKMHIHSHTLLCQLLFSLNLVPGSANTDGEGIERPWSWIGGLAGSTRASGPGARADAIDCHWNYWNWTKLLGLPALLRRRLDNAKIEAAKHAEAFTAFTMEQSDRVPQWKAMVDAFEKDGTQKNPYEAEIKGLTEMQVRLQLAAVEDKEVEAGVPAVHEVSPSTFIAAGLDLEDEQRRVRIQAELKKSKSTALQINLRTMRRSLNQRILKFRKLQATYQPASLVFLRTREVPAKEMAEDVPLLLPSALTAAQRGGGTGCMAGLQEIERVMRDSQCRAALVRLRNQLHVKSRLLLYKKNHARHQGMNTRSRTIVARNESKIRLESEKYQDAWRALVALDGNEHTVGWPKLKKEDIRCMQDSEELSKKAEKQRKGLERRMAREAALRDEGELPPLQEEEAPDDDDVFTRPGENVRQVSWIWTLAGTAGTDAELEDALRIEWAKSFARTRRWNEEVRLLNEEWRRLPVSYAHREQQWLDRAVAVPVGEISDELAEGMIAYASKHAQMYRRLAARAETTRTELKLRKGERRVQRVAEDELMTGVEGPEDWWAADNGVDGNIANVAEEEEDGNIAEEDDDDERGDIDSEEELLLGGEVDED</sequence>
<keyword evidence="4" id="KW-1185">Reference proteome</keyword>
<dbReference type="EMBL" id="JARJCN010000126">
    <property type="protein sequence ID" value="KAJ7071748.1"/>
    <property type="molecule type" value="Genomic_DNA"/>
</dbReference>
<dbReference type="PANTHER" id="PTHR33104">
    <property type="entry name" value="SI:DKEY-29D5.2"/>
    <property type="match status" value="1"/>
</dbReference>
<reference evidence="3" key="1">
    <citation type="submission" date="2023-03" db="EMBL/GenBank/DDBJ databases">
        <title>Massive genome expansion in bonnet fungi (Mycena s.s.) driven by repeated elements and novel gene families across ecological guilds.</title>
        <authorList>
            <consortium name="Lawrence Berkeley National Laboratory"/>
            <person name="Harder C.B."/>
            <person name="Miyauchi S."/>
            <person name="Viragh M."/>
            <person name="Kuo A."/>
            <person name="Thoen E."/>
            <person name="Andreopoulos B."/>
            <person name="Lu D."/>
            <person name="Skrede I."/>
            <person name="Drula E."/>
            <person name="Henrissat B."/>
            <person name="Morin E."/>
            <person name="Kohler A."/>
            <person name="Barry K."/>
            <person name="LaButti K."/>
            <person name="Morin E."/>
            <person name="Salamov A."/>
            <person name="Lipzen A."/>
            <person name="Mereny Z."/>
            <person name="Hegedus B."/>
            <person name="Baldrian P."/>
            <person name="Stursova M."/>
            <person name="Weitz H."/>
            <person name="Taylor A."/>
            <person name="Grigoriev I.V."/>
            <person name="Nagy L.G."/>
            <person name="Martin F."/>
            <person name="Kauserud H."/>
        </authorList>
    </citation>
    <scope>NUCLEOTIDE SEQUENCE</scope>
    <source>
        <strain evidence="3">CBHHK173m</strain>
    </source>
</reference>
<dbReference type="Pfam" id="PF18803">
    <property type="entry name" value="CxC2"/>
    <property type="match status" value="1"/>
</dbReference>
<accession>A0AAD6TS78</accession>
<evidence type="ECO:0000313" key="4">
    <source>
        <dbReference type="Proteomes" id="UP001222325"/>
    </source>
</evidence>
<dbReference type="InterPro" id="IPR040521">
    <property type="entry name" value="KDZ"/>
</dbReference>
<name>A0AAD6TS78_9AGAR</name>
<dbReference type="InterPro" id="IPR041457">
    <property type="entry name" value="CxC2_KDZ-assoc"/>
</dbReference>
<feature type="compositionally biased region" description="Basic and acidic residues" evidence="1">
    <location>
        <begin position="783"/>
        <end position="807"/>
    </location>
</feature>
<evidence type="ECO:0000313" key="3">
    <source>
        <dbReference type="EMBL" id="KAJ7071748.1"/>
    </source>
</evidence>
<proteinExistence type="predicted"/>
<feature type="region of interest" description="Disordered" evidence="1">
    <location>
        <begin position="979"/>
        <end position="1015"/>
    </location>
</feature>
<dbReference type="AlphaFoldDB" id="A0AAD6TS78"/>
<protein>
    <recommendedName>
        <fullName evidence="2">CxC2-like cysteine cluster KDZ transposase-associated domain-containing protein</fullName>
    </recommendedName>
</protein>
<evidence type="ECO:0000259" key="2">
    <source>
        <dbReference type="Pfam" id="PF18803"/>
    </source>
</evidence>